<accession>A0A165Z9B3</accession>
<sequence>MGQELRAWRLERQQLSLCRKEPQKRELFIAFMGWAKAPSVATRGGPRGELVQSIARLEEEIANIEEQLEAEQRAIASRKTSFDIIVSELQTLRLMGKNDPDEEHDGDILDVPMGEDGEDEEGVEEEEDDPRRKRGTAAVDSTELDEKILDAESSALGTPGLTSLKLNPSARSFKPRQMSELGL</sequence>
<feature type="region of interest" description="Disordered" evidence="2">
    <location>
        <begin position="96"/>
        <end position="183"/>
    </location>
</feature>
<keyword evidence="1" id="KW-0175">Coiled coil</keyword>
<feature type="compositionally biased region" description="Polar residues" evidence="2">
    <location>
        <begin position="160"/>
        <end position="170"/>
    </location>
</feature>
<proteinExistence type="predicted"/>
<dbReference type="InParanoid" id="A0A165Z9B3"/>
<gene>
    <name evidence="3" type="ORF">EXIGLDRAFT_705102</name>
</gene>
<evidence type="ECO:0000313" key="3">
    <source>
        <dbReference type="EMBL" id="KZV80549.1"/>
    </source>
</evidence>
<reference evidence="3 4" key="1">
    <citation type="journal article" date="2016" name="Mol. Biol. Evol.">
        <title>Comparative Genomics of Early-Diverging Mushroom-Forming Fungi Provides Insights into the Origins of Lignocellulose Decay Capabilities.</title>
        <authorList>
            <person name="Nagy L.G."/>
            <person name="Riley R."/>
            <person name="Tritt A."/>
            <person name="Adam C."/>
            <person name="Daum C."/>
            <person name="Floudas D."/>
            <person name="Sun H."/>
            <person name="Yadav J.S."/>
            <person name="Pangilinan J."/>
            <person name="Larsson K.H."/>
            <person name="Matsuura K."/>
            <person name="Barry K."/>
            <person name="Labutti K."/>
            <person name="Kuo R."/>
            <person name="Ohm R.A."/>
            <person name="Bhattacharya S.S."/>
            <person name="Shirouzu T."/>
            <person name="Yoshinaga Y."/>
            <person name="Martin F.M."/>
            <person name="Grigoriev I.V."/>
            <person name="Hibbett D.S."/>
        </authorList>
    </citation>
    <scope>NUCLEOTIDE SEQUENCE [LARGE SCALE GENOMIC DNA]</scope>
    <source>
        <strain evidence="3 4">HHB12029</strain>
    </source>
</reference>
<evidence type="ECO:0000256" key="1">
    <source>
        <dbReference type="SAM" id="Coils"/>
    </source>
</evidence>
<organism evidence="3 4">
    <name type="scientific">Exidia glandulosa HHB12029</name>
    <dbReference type="NCBI Taxonomy" id="1314781"/>
    <lineage>
        <taxon>Eukaryota</taxon>
        <taxon>Fungi</taxon>
        <taxon>Dikarya</taxon>
        <taxon>Basidiomycota</taxon>
        <taxon>Agaricomycotina</taxon>
        <taxon>Agaricomycetes</taxon>
        <taxon>Auriculariales</taxon>
        <taxon>Exidiaceae</taxon>
        <taxon>Exidia</taxon>
    </lineage>
</organism>
<dbReference type="Proteomes" id="UP000077266">
    <property type="component" value="Unassembled WGS sequence"/>
</dbReference>
<feature type="compositionally biased region" description="Acidic residues" evidence="2">
    <location>
        <begin position="113"/>
        <end position="128"/>
    </location>
</feature>
<protein>
    <submittedName>
        <fullName evidence="3">Uncharacterized protein</fullName>
    </submittedName>
</protein>
<evidence type="ECO:0000256" key="2">
    <source>
        <dbReference type="SAM" id="MobiDB-lite"/>
    </source>
</evidence>
<feature type="coiled-coil region" evidence="1">
    <location>
        <begin position="47"/>
        <end position="74"/>
    </location>
</feature>
<keyword evidence="4" id="KW-1185">Reference proteome</keyword>
<dbReference type="AlphaFoldDB" id="A0A165Z9B3"/>
<dbReference type="EMBL" id="KV426471">
    <property type="protein sequence ID" value="KZV80549.1"/>
    <property type="molecule type" value="Genomic_DNA"/>
</dbReference>
<name>A0A165Z9B3_EXIGL</name>
<evidence type="ECO:0000313" key="4">
    <source>
        <dbReference type="Proteomes" id="UP000077266"/>
    </source>
</evidence>
<dbReference type="OrthoDB" id="205166at2759"/>